<keyword evidence="5" id="KW-0547">Nucleotide-binding</keyword>
<evidence type="ECO:0000256" key="5">
    <source>
        <dbReference type="ARBA" id="ARBA00022741"/>
    </source>
</evidence>
<keyword evidence="8" id="KW-1133">Transmembrane helix</keyword>
<evidence type="ECO:0000256" key="2">
    <source>
        <dbReference type="ARBA" id="ARBA00012438"/>
    </source>
</evidence>
<keyword evidence="4" id="KW-0808">Transferase</keyword>
<dbReference type="PANTHER" id="PTHR41523">
    <property type="entry name" value="TWO-COMPONENT SYSTEM SENSOR PROTEIN"/>
    <property type="match status" value="1"/>
</dbReference>
<sequence length="411" mass="46724">MDKIINNKAAENLFFVSLISAPFWIIWISFDYFFAGDYFYDFIPWRLGGGISSLLIVYLLKKTKVNFILLQSFLFLYFNVAKAYMLIVLDKDSIDIYFQAYTIDLLFMFFILILRPVELFAYSAMSVLAVLSIIIFSPFDSLYILGHGGYVFLAVLIVMVVIGILRYKGVLREAFLTNKIGEATEIEKLNVSLAGSLKEKETLLQEIHHRVKNNLQIISSILSLQNNYVKDDSTKVILRESINRIRSMSVIHETLYKSKNFASINFSDYLLGLTNDIISIYKSNPDLKITIVKDLSDLRFDLQQAIPCGLIVNEIVTNAVKYAFQDRSEGEINLSVRYDNDNVHIEIGDNGCGLHEGFKIEETDSLGLQLVQALVEQIDGTLEIESSNGTQFKIVFPLDKAEKNRIVSKGL</sequence>
<dbReference type="PANTHER" id="PTHR41523:SF8">
    <property type="entry name" value="ETHYLENE RESPONSE SENSOR PROTEIN"/>
    <property type="match status" value="1"/>
</dbReference>
<dbReference type="PROSITE" id="PS50109">
    <property type="entry name" value="HIS_KIN"/>
    <property type="match status" value="1"/>
</dbReference>
<evidence type="ECO:0000256" key="1">
    <source>
        <dbReference type="ARBA" id="ARBA00000085"/>
    </source>
</evidence>
<gene>
    <name evidence="10" type="ORF">ERX46_14920</name>
</gene>
<dbReference type="InterPro" id="IPR036890">
    <property type="entry name" value="HATPase_C_sf"/>
</dbReference>
<dbReference type="GO" id="GO:0005524">
    <property type="term" value="F:ATP binding"/>
    <property type="evidence" value="ECO:0007669"/>
    <property type="project" value="UniProtKB-KW"/>
</dbReference>
<keyword evidence="7" id="KW-0067">ATP-binding</keyword>
<keyword evidence="11" id="KW-1185">Reference proteome</keyword>
<dbReference type="Proteomes" id="UP000293952">
    <property type="component" value="Unassembled WGS sequence"/>
</dbReference>
<keyword evidence="8" id="KW-0812">Transmembrane</keyword>
<dbReference type="EMBL" id="SETE01000006">
    <property type="protein sequence ID" value="RYM32561.1"/>
    <property type="molecule type" value="Genomic_DNA"/>
</dbReference>
<dbReference type="Gene3D" id="3.30.450.20">
    <property type="entry name" value="PAS domain"/>
    <property type="match status" value="1"/>
</dbReference>
<organism evidence="10 11">
    <name type="scientific">Brumimicrobium glaciale</name>
    <dbReference type="NCBI Taxonomy" id="200475"/>
    <lineage>
        <taxon>Bacteria</taxon>
        <taxon>Pseudomonadati</taxon>
        <taxon>Bacteroidota</taxon>
        <taxon>Flavobacteriia</taxon>
        <taxon>Flavobacteriales</taxon>
        <taxon>Crocinitomicaceae</taxon>
        <taxon>Brumimicrobium</taxon>
    </lineage>
</organism>
<feature type="transmembrane region" description="Helical" evidence="8">
    <location>
        <begin position="142"/>
        <end position="165"/>
    </location>
</feature>
<comment type="caution">
    <text evidence="10">The sequence shown here is derived from an EMBL/GenBank/DDBJ whole genome shotgun (WGS) entry which is preliminary data.</text>
</comment>
<dbReference type="SMART" id="SM00387">
    <property type="entry name" value="HATPase_c"/>
    <property type="match status" value="1"/>
</dbReference>
<reference evidence="10 11" key="1">
    <citation type="submission" date="2019-02" db="EMBL/GenBank/DDBJ databases">
        <title>Genome sequence of the sea-ice species Brumimicrobium glaciale.</title>
        <authorList>
            <person name="Bowman J.P."/>
        </authorList>
    </citation>
    <scope>NUCLEOTIDE SEQUENCE [LARGE SCALE GENOMIC DNA]</scope>
    <source>
        <strain evidence="10 11">IC156</strain>
    </source>
</reference>
<feature type="transmembrane region" description="Helical" evidence="8">
    <location>
        <begin position="119"/>
        <end position="136"/>
    </location>
</feature>
<evidence type="ECO:0000256" key="8">
    <source>
        <dbReference type="SAM" id="Phobius"/>
    </source>
</evidence>
<dbReference type="Pfam" id="PF07568">
    <property type="entry name" value="HisKA_2"/>
    <property type="match status" value="1"/>
</dbReference>
<feature type="domain" description="Histidine kinase" evidence="9">
    <location>
        <begin position="206"/>
        <end position="400"/>
    </location>
</feature>
<evidence type="ECO:0000256" key="3">
    <source>
        <dbReference type="ARBA" id="ARBA00022553"/>
    </source>
</evidence>
<feature type="transmembrane region" description="Helical" evidence="8">
    <location>
        <begin position="42"/>
        <end position="60"/>
    </location>
</feature>
<evidence type="ECO:0000256" key="7">
    <source>
        <dbReference type="ARBA" id="ARBA00022840"/>
    </source>
</evidence>
<evidence type="ECO:0000256" key="6">
    <source>
        <dbReference type="ARBA" id="ARBA00022777"/>
    </source>
</evidence>
<dbReference type="RefSeq" id="WP_130094661.1">
    <property type="nucleotide sequence ID" value="NZ_SETE01000006.1"/>
</dbReference>
<dbReference type="AlphaFoldDB" id="A0A4Q4KH92"/>
<dbReference type="Pfam" id="PF02518">
    <property type="entry name" value="HATPase_c"/>
    <property type="match status" value="1"/>
</dbReference>
<accession>A0A4Q4KH92</accession>
<dbReference type="Gene3D" id="3.30.565.10">
    <property type="entry name" value="Histidine kinase-like ATPase, C-terminal domain"/>
    <property type="match status" value="1"/>
</dbReference>
<dbReference type="SUPFAM" id="SSF55874">
    <property type="entry name" value="ATPase domain of HSP90 chaperone/DNA topoisomerase II/histidine kinase"/>
    <property type="match status" value="1"/>
</dbReference>
<keyword evidence="3" id="KW-0597">Phosphoprotein</keyword>
<keyword evidence="8" id="KW-0472">Membrane</keyword>
<evidence type="ECO:0000259" key="9">
    <source>
        <dbReference type="PROSITE" id="PS50109"/>
    </source>
</evidence>
<evidence type="ECO:0000313" key="10">
    <source>
        <dbReference type="EMBL" id="RYM32561.1"/>
    </source>
</evidence>
<evidence type="ECO:0000256" key="4">
    <source>
        <dbReference type="ARBA" id="ARBA00022679"/>
    </source>
</evidence>
<feature type="transmembrane region" description="Helical" evidence="8">
    <location>
        <begin position="96"/>
        <end position="114"/>
    </location>
</feature>
<dbReference type="InterPro" id="IPR011495">
    <property type="entry name" value="Sig_transdc_His_kin_sub2_dim/P"/>
</dbReference>
<feature type="transmembrane region" description="Helical" evidence="8">
    <location>
        <begin position="67"/>
        <end position="84"/>
    </location>
</feature>
<comment type="catalytic activity">
    <reaction evidence="1">
        <text>ATP + protein L-histidine = ADP + protein N-phospho-L-histidine.</text>
        <dbReference type="EC" id="2.7.13.3"/>
    </reaction>
</comment>
<dbReference type="OrthoDB" id="9767435at2"/>
<dbReference type="EC" id="2.7.13.3" evidence="2"/>
<proteinExistence type="predicted"/>
<dbReference type="InterPro" id="IPR005467">
    <property type="entry name" value="His_kinase_dom"/>
</dbReference>
<protein>
    <recommendedName>
        <fullName evidence="2">histidine kinase</fullName>
        <ecNumber evidence="2">2.7.13.3</ecNumber>
    </recommendedName>
</protein>
<keyword evidence="6 10" id="KW-0418">Kinase</keyword>
<dbReference type="GO" id="GO:0004673">
    <property type="term" value="F:protein histidine kinase activity"/>
    <property type="evidence" value="ECO:0007669"/>
    <property type="project" value="UniProtKB-EC"/>
</dbReference>
<evidence type="ECO:0000313" key="11">
    <source>
        <dbReference type="Proteomes" id="UP000293952"/>
    </source>
</evidence>
<feature type="transmembrane region" description="Helical" evidence="8">
    <location>
        <begin position="12"/>
        <end position="30"/>
    </location>
</feature>
<dbReference type="InterPro" id="IPR003594">
    <property type="entry name" value="HATPase_dom"/>
</dbReference>
<name>A0A4Q4KH92_9FLAO</name>